<dbReference type="AlphaFoldDB" id="A0A1F5YTB6"/>
<protein>
    <submittedName>
        <fullName evidence="1">Uncharacterized protein</fullName>
    </submittedName>
</protein>
<reference evidence="1 2" key="1">
    <citation type="journal article" date="2016" name="Nat. Commun.">
        <title>Thousands of microbial genomes shed light on interconnected biogeochemical processes in an aquifer system.</title>
        <authorList>
            <person name="Anantharaman K."/>
            <person name="Brown C.T."/>
            <person name="Hug L.A."/>
            <person name="Sharon I."/>
            <person name="Castelle C.J."/>
            <person name="Probst A.J."/>
            <person name="Thomas B.C."/>
            <person name="Singh A."/>
            <person name="Wilkins M.J."/>
            <person name="Karaoz U."/>
            <person name="Brodie E.L."/>
            <person name="Williams K.H."/>
            <person name="Hubbard S.S."/>
            <person name="Banfield J.F."/>
        </authorList>
    </citation>
    <scope>NUCLEOTIDE SEQUENCE [LARGE SCALE GENOMIC DNA]</scope>
</reference>
<comment type="caution">
    <text evidence="1">The sequence shown here is derived from an EMBL/GenBank/DDBJ whole genome shotgun (WGS) entry which is preliminary data.</text>
</comment>
<name>A0A1F5YTB6_9BACT</name>
<dbReference type="EMBL" id="MFJA01000023">
    <property type="protein sequence ID" value="OGG03451.1"/>
    <property type="molecule type" value="Genomic_DNA"/>
</dbReference>
<accession>A0A1F5YTB6</accession>
<sequence length="111" mass="12867">MIRGVQIPRVLEGQIGAQKIFSFLREEIKNNNVKNSLKILDETMLRNSNLVEGMNVGMVVDETFYILCEYFLNPSYFSLHYIQNKGLTLVCSEKFSNYSWKNMSKGEIKAF</sequence>
<proteinExistence type="predicted"/>
<gene>
    <name evidence="1" type="ORF">A2W14_05340</name>
</gene>
<evidence type="ECO:0000313" key="1">
    <source>
        <dbReference type="EMBL" id="OGG03451.1"/>
    </source>
</evidence>
<organism evidence="1 2">
    <name type="scientific">Candidatus Gottesmanbacteria bacterium RBG_16_37_8</name>
    <dbReference type="NCBI Taxonomy" id="1798371"/>
    <lineage>
        <taxon>Bacteria</taxon>
        <taxon>Candidatus Gottesmaniibacteriota</taxon>
    </lineage>
</organism>
<evidence type="ECO:0000313" key="2">
    <source>
        <dbReference type="Proteomes" id="UP000176665"/>
    </source>
</evidence>
<dbReference type="Proteomes" id="UP000176665">
    <property type="component" value="Unassembled WGS sequence"/>
</dbReference>